<dbReference type="Proteomes" id="UP000824596">
    <property type="component" value="Unassembled WGS sequence"/>
</dbReference>
<dbReference type="InterPro" id="IPR002495">
    <property type="entry name" value="Glyco_trans_8"/>
</dbReference>
<evidence type="ECO:0000256" key="2">
    <source>
        <dbReference type="ARBA" id="ARBA00004496"/>
    </source>
</evidence>
<dbReference type="GO" id="GO:0005737">
    <property type="term" value="C:cytoplasm"/>
    <property type="evidence" value="ECO:0007669"/>
    <property type="project" value="UniProtKB-SubCell"/>
</dbReference>
<accession>A0A9P8N1V8</accession>
<sequence>MAGEQIYATLLLGDSYLPGALVLAHSLRDAGATNKLAVLVTLDSVSADAITQLKTVYDYVCPVPRIRNDQPANLYLMNRPDLHSAFTKINLWKQTQFSKIVYIDADVVAYRAPDELFNLPHAFAAAPDTGWPDLFNSGVMVLTPNMGDFYAMLAMAERGISMDGADQGLLNMHFGPSFHRLSFTYNVTPSAHYQYVPAYRHFQSSISMVHFIGANKPWLAGREAYHGSSPYDEMVGRWWAVHDRHYRARARCPPSTVCLPAAGNEDANLTFEEPSSDHAQFPSSQPVQSFGKQDSKPQLTSAHGSSGESHGQGVQVPAASSEAHQPWTSPGASIHASSPGTSLVSQSSGPANVSSRPTGAAQPAQQPFERQHQQASPPQGRAEPPELPMTTWDAQRQPPPPDSKPEAINFPSTHYEMSRDIKPFVPPVRYPSPPKNMWYEVPGPPPPPPADTPPPIFPWEKKQPKPPRVSTRKEPEVPPAGQASRAMPSEPVLEGSKSEPQTPIIKIAPLNPWSSFPRLNAWDDVPEIGRYVEGLQKHRRVKSQGAAGGSPRPSESGFAAGDSAKPRIMMRLTDFPSEAERPSLPVTPAPVRRPSYFGEDAAEPGRDGSGNQPLPAAEGVPAQTEWDPAEQLQKLAKQQSEAILRKLGGEAEGPQGTSLPPSVLSPQPVKREVSAAGMETMAAADAPGGAQRQRSAS</sequence>
<comment type="cofactor">
    <cofactor evidence="1">
        <name>Mn(2+)</name>
        <dbReference type="ChEBI" id="CHEBI:29035"/>
    </cofactor>
</comment>
<keyword evidence="4 15" id="KW-0808">Transferase</keyword>
<evidence type="ECO:0000256" key="12">
    <source>
        <dbReference type="ARBA" id="ARBA00052293"/>
    </source>
</evidence>
<dbReference type="GO" id="GO:0005978">
    <property type="term" value="P:glycogen biosynthetic process"/>
    <property type="evidence" value="ECO:0007669"/>
    <property type="project" value="UniProtKB-KW"/>
</dbReference>
<dbReference type="Pfam" id="PF01501">
    <property type="entry name" value="Glyco_transf_8"/>
    <property type="match status" value="1"/>
</dbReference>
<comment type="subcellular location">
    <subcellularLocation>
        <location evidence="2">Cytoplasm</location>
    </subcellularLocation>
</comment>
<keyword evidence="3" id="KW-0963">Cytoplasm</keyword>
<comment type="catalytic activity">
    <reaction evidence="12">
        <text>L-tyrosyl-[glycogenin] + UDP-alpha-D-glucose = alpha-D-glucosyl-L-tyrosyl-[glycogenin] + UDP + H(+)</text>
        <dbReference type="Rhea" id="RHEA:23360"/>
        <dbReference type="Rhea" id="RHEA-COMP:14604"/>
        <dbReference type="Rhea" id="RHEA-COMP:14605"/>
        <dbReference type="ChEBI" id="CHEBI:15378"/>
        <dbReference type="ChEBI" id="CHEBI:46858"/>
        <dbReference type="ChEBI" id="CHEBI:58223"/>
        <dbReference type="ChEBI" id="CHEBI:58885"/>
        <dbReference type="ChEBI" id="CHEBI:140573"/>
        <dbReference type="EC" id="2.4.1.186"/>
    </reaction>
</comment>
<dbReference type="GO" id="GO:0046872">
    <property type="term" value="F:metal ion binding"/>
    <property type="evidence" value="ECO:0007669"/>
    <property type="project" value="UniProtKB-KW"/>
</dbReference>
<feature type="region of interest" description="Disordered" evidence="14">
    <location>
        <begin position="441"/>
        <end position="500"/>
    </location>
</feature>
<dbReference type="OrthoDB" id="2014201at2759"/>
<dbReference type="SUPFAM" id="SSF53448">
    <property type="entry name" value="Nucleotide-diphospho-sugar transferases"/>
    <property type="match status" value="1"/>
</dbReference>
<keyword evidence="5" id="KW-0479">Metal-binding</keyword>
<evidence type="ECO:0000256" key="11">
    <source>
        <dbReference type="ARBA" id="ARBA00050886"/>
    </source>
</evidence>
<name>A0A9P8N1V8_9HYPO</name>
<proteinExistence type="inferred from homology"/>
<dbReference type="AlphaFoldDB" id="A0A9P8N1V8"/>
<evidence type="ECO:0000313" key="15">
    <source>
        <dbReference type="EMBL" id="KAH0964406.1"/>
    </source>
</evidence>
<reference evidence="15" key="1">
    <citation type="submission" date="2021-09" db="EMBL/GenBank/DDBJ databases">
        <title>A high-quality genome of the endoparasitic fungus Hirsutella rhossiliensis with a comparison of Hirsutella genomes reveals transposable elements contributing to genome size variation.</title>
        <authorList>
            <person name="Lin R."/>
            <person name="Jiao Y."/>
            <person name="Sun X."/>
            <person name="Ling J."/>
            <person name="Xie B."/>
            <person name="Cheng X."/>
        </authorList>
    </citation>
    <scope>NUCLEOTIDE SEQUENCE</scope>
    <source>
        <strain evidence="15">HR02</strain>
    </source>
</reference>
<evidence type="ECO:0000256" key="6">
    <source>
        <dbReference type="ARBA" id="ARBA00023056"/>
    </source>
</evidence>
<feature type="compositionally biased region" description="Polar residues" evidence="14">
    <location>
        <begin position="277"/>
        <end position="309"/>
    </location>
</feature>
<protein>
    <recommendedName>
        <fullName evidence="10">glycogenin glucosyltransferase</fullName>
        <ecNumber evidence="10">2.4.1.186</ecNumber>
    </recommendedName>
</protein>
<dbReference type="EMBL" id="JAIZPD010000004">
    <property type="protein sequence ID" value="KAH0964406.1"/>
    <property type="molecule type" value="Genomic_DNA"/>
</dbReference>
<evidence type="ECO:0000256" key="5">
    <source>
        <dbReference type="ARBA" id="ARBA00022723"/>
    </source>
</evidence>
<keyword evidence="8" id="KW-0464">Manganese</keyword>
<feature type="compositionally biased region" description="Low complexity" evidence="14">
    <location>
        <begin position="658"/>
        <end position="668"/>
    </location>
</feature>
<keyword evidence="16" id="KW-1185">Reference proteome</keyword>
<dbReference type="Gene3D" id="3.90.550.10">
    <property type="entry name" value="Spore Coat Polysaccharide Biosynthesis Protein SpsA, Chain A"/>
    <property type="match status" value="1"/>
</dbReference>
<dbReference type="GeneID" id="68353963"/>
<dbReference type="InterPro" id="IPR029044">
    <property type="entry name" value="Nucleotide-diphossugar_trans"/>
</dbReference>
<feature type="region of interest" description="Disordered" evidence="14">
    <location>
        <begin position="268"/>
        <end position="421"/>
    </location>
</feature>
<gene>
    <name evidence="15" type="ORF">HRG_04834</name>
</gene>
<comment type="catalytic activity">
    <reaction evidence="11">
        <text>[1,4-alpha-D-glucosyl](n)-L-tyrosyl-[glycogenin] + UDP-alpha-D-glucose = [1,4-alpha-D-glucosyl](n+1)-L-tyrosyl-[glycogenin] + UDP + H(+)</text>
        <dbReference type="Rhea" id="RHEA:56560"/>
        <dbReference type="Rhea" id="RHEA-COMP:14606"/>
        <dbReference type="Rhea" id="RHEA-COMP:14607"/>
        <dbReference type="ChEBI" id="CHEBI:15378"/>
        <dbReference type="ChEBI" id="CHEBI:58223"/>
        <dbReference type="ChEBI" id="CHEBI:58885"/>
        <dbReference type="ChEBI" id="CHEBI:140574"/>
        <dbReference type="EC" id="2.4.1.186"/>
    </reaction>
</comment>
<evidence type="ECO:0000256" key="8">
    <source>
        <dbReference type="ARBA" id="ARBA00023211"/>
    </source>
</evidence>
<feature type="region of interest" description="Disordered" evidence="14">
    <location>
        <begin position="535"/>
        <end position="697"/>
    </location>
</feature>
<dbReference type="RefSeq" id="XP_044721919.1">
    <property type="nucleotide sequence ID" value="XM_044863305.1"/>
</dbReference>
<organism evidence="15 16">
    <name type="scientific">Hirsutella rhossiliensis</name>
    <dbReference type="NCBI Taxonomy" id="111463"/>
    <lineage>
        <taxon>Eukaryota</taxon>
        <taxon>Fungi</taxon>
        <taxon>Dikarya</taxon>
        <taxon>Ascomycota</taxon>
        <taxon>Pezizomycotina</taxon>
        <taxon>Sordariomycetes</taxon>
        <taxon>Hypocreomycetidae</taxon>
        <taxon>Hypocreales</taxon>
        <taxon>Ophiocordycipitaceae</taxon>
        <taxon>Hirsutella</taxon>
    </lineage>
</organism>
<comment type="similarity">
    <text evidence="9">Belongs to the glycosyltransferase 8 family. Glycogenin subfamily.</text>
</comment>
<feature type="compositionally biased region" description="Pro residues" evidence="14">
    <location>
        <begin position="442"/>
        <end position="457"/>
    </location>
</feature>
<evidence type="ECO:0000256" key="3">
    <source>
        <dbReference type="ARBA" id="ARBA00022490"/>
    </source>
</evidence>
<evidence type="ECO:0000313" key="16">
    <source>
        <dbReference type="Proteomes" id="UP000824596"/>
    </source>
</evidence>
<evidence type="ECO:0000256" key="7">
    <source>
        <dbReference type="ARBA" id="ARBA00023180"/>
    </source>
</evidence>
<evidence type="ECO:0000256" key="9">
    <source>
        <dbReference type="ARBA" id="ARBA00038162"/>
    </source>
</evidence>
<comment type="caution">
    <text evidence="15">The sequence shown here is derived from an EMBL/GenBank/DDBJ whole genome shotgun (WGS) entry which is preliminary data.</text>
</comment>
<evidence type="ECO:0000256" key="14">
    <source>
        <dbReference type="SAM" id="MobiDB-lite"/>
    </source>
</evidence>
<comment type="function">
    <text evidence="13">Self-glucosylating initiator of glycogen synthesis. It catalyzes the formation of a short alpha (1,4)-glucosyl chain covalently attached via a glucose 1-O-tyrosyl linkage to internal tyrosine residues and these chains act as primers for the elongation reaction catalyzed by glycogen synthase.</text>
</comment>
<evidence type="ECO:0000256" key="1">
    <source>
        <dbReference type="ARBA" id="ARBA00001936"/>
    </source>
</evidence>
<dbReference type="FunFam" id="3.90.550.10:FF:000092">
    <property type="entry name" value="Glycogenin 2"/>
    <property type="match status" value="1"/>
</dbReference>
<evidence type="ECO:0000256" key="10">
    <source>
        <dbReference type="ARBA" id="ARBA00038934"/>
    </source>
</evidence>
<evidence type="ECO:0000256" key="4">
    <source>
        <dbReference type="ARBA" id="ARBA00022679"/>
    </source>
</evidence>
<dbReference type="GO" id="GO:0008466">
    <property type="term" value="F:glycogenin glucosyltransferase activity"/>
    <property type="evidence" value="ECO:0007669"/>
    <property type="project" value="UniProtKB-EC"/>
</dbReference>
<keyword evidence="7" id="KW-0325">Glycoprotein</keyword>
<dbReference type="InterPro" id="IPR050587">
    <property type="entry name" value="GNT1/Glycosyltrans_8"/>
</dbReference>
<dbReference type="CDD" id="cd02537">
    <property type="entry name" value="GT8_Glycogenin"/>
    <property type="match status" value="1"/>
</dbReference>
<dbReference type="PANTHER" id="PTHR11183">
    <property type="entry name" value="GLYCOGENIN SUBFAMILY MEMBER"/>
    <property type="match status" value="1"/>
</dbReference>
<dbReference type="EC" id="2.4.1.186" evidence="10"/>
<evidence type="ECO:0000256" key="13">
    <source>
        <dbReference type="ARBA" id="ARBA00057883"/>
    </source>
</evidence>
<keyword evidence="6" id="KW-0320">Glycogen biosynthesis</keyword>
<feature type="compositionally biased region" description="Low complexity" evidence="14">
    <location>
        <begin position="675"/>
        <end position="686"/>
    </location>
</feature>
<feature type="compositionally biased region" description="Polar residues" evidence="14">
    <location>
        <begin position="322"/>
        <end position="357"/>
    </location>
</feature>